<protein>
    <recommendedName>
        <fullName evidence="5">Secreted protein</fullName>
    </recommendedName>
</protein>
<feature type="region of interest" description="Disordered" evidence="1">
    <location>
        <begin position="18"/>
        <end position="70"/>
    </location>
</feature>
<keyword evidence="2" id="KW-0732">Signal</keyword>
<dbReference type="EMBL" id="CP003969">
    <property type="protein sequence ID" value="AGP35478.1"/>
    <property type="molecule type" value="Genomic_DNA"/>
</dbReference>
<dbReference type="PATRIC" id="fig|1254432.3.peg.3071"/>
<dbReference type="KEGG" id="scu:SCE1572_13640"/>
<dbReference type="Proteomes" id="UP000014803">
    <property type="component" value="Chromosome"/>
</dbReference>
<evidence type="ECO:0000256" key="1">
    <source>
        <dbReference type="SAM" id="MobiDB-lite"/>
    </source>
</evidence>
<accession>S4XY07</accession>
<reference evidence="3 4" key="1">
    <citation type="journal article" date="2013" name="Sci. Rep.">
        <title>Extraordinary expansion of a Sorangium cellulosum genome from an alkaline milieu.</title>
        <authorList>
            <person name="Han K."/>
            <person name="Li Z.F."/>
            <person name="Peng R."/>
            <person name="Zhu L.P."/>
            <person name="Zhou T."/>
            <person name="Wang L.G."/>
            <person name="Li S.G."/>
            <person name="Zhang X.B."/>
            <person name="Hu W."/>
            <person name="Wu Z.H."/>
            <person name="Qin N."/>
            <person name="Li Y.Z."/>
        </authorList>
    </citation>
    <scope>NUCLEOTIDE SEQUENCE [LARGE SCALE GENOMIC DNA]</scope>
    <source>
        <strain evidence="3 4">So0157-2</strain>
    </source>
</reference>
<dbReference type="RefSeq" id="WP_020734695.1">
    <property type="nucleotide sequence ID" value="NC_021658.1"/>
</dbReference>
<organism evidence="3 4">
    <name type="scientific">Sorangium cellulosum So0157-2</name>
    <dbReference type="NCBI Taxonomy" id="1254432"/>
    <lineage>
        <taxon>Bacteria</taxon>
        <taxon>Pseudomonadati</taxon>
        <taxon>Myxococcota</taxon>
        <taxon>Polyangia</taxon>
        <taxon>Polyangiales</taxon>
        <taxon>Polyangiaceae</taxon>
        <taxon>Sorangium</taxon>
    </lineage>
</organism>
<feature type="signal peptide" evidence="2">
    <location>
        <begin position="1"/>
        <end position="20"/>
    </location>
</feature>
<feature type="compositionally biased region" description="Low complexity" evidence="1">
    <location>
        <begin position="18"/>
        <end position="56"/>
    </location>
</feature>
<evidence type="ECO:0000256" key="2">
    <source>
        <dbReference type="SAM" id="SignalP"/>
    </source>
</evidence>
<sequence>MKKLLWIGTVLLGALAPAQAAEPQSAPTAAPSGAVAAAPDGAAAGPRAETGAALPDGGDGAPGGGDGAAAPTLRALEEAPPAPERTPRPAMAAWDDAEPVRLARDKSGAACKARMRREWLRIDCTAPSLAVVRTLGASAGEAWFRLDQKNGEELASGVSVVFPVRRGDRRVIEILTGMWAYRGQLGISTSFVISEQWLDGDAGPLVSVL</sequence>
<gene>
    <name evidence="3" type="ORF">SCE1572_13640</name>
</gene>
<dbReference type="OrthoDB" id="9858660at2"/>
<dbReference type="STRING" id="1254432.SCE1572_13640"/>
<evidence type="ECO:0000313" key="4">
    <source>
        <dbReference type="Proteomes" id="UP000014803"/>
    </source>
</evidence>
<feature type="compositionally biased region" description="Gly residues" evidence="1">
    <location>
        <begin position="57"/>
        <end position="67"/>
    </location>
</feature>
<dbReference type="HOGENOM" id="CLU_110256_0_0_7"/>
<evidence type="ECO:0008006" key="5">
    <source>
        <dbReference type="Google" id="ProtNLM"/>
    </source>
</evidence>
<name>S4XY07_SORCE</name>
<feature type="chain" id="PRO_5004525820" description="Secreted protein" evidence="2">
    <location>
        <begin position="21"/>
        <end position="209"/>
    </location>
</feature>
<evidence type="ECO:0000313" key="3">
    <source>
        <dbReference type="EMBL" id="AGP35478.1"/>
    </source>
</evidence>
<proteinExistence type="predicted"/>
<dbReference type="AlphaFoldDB" id="S4XY07"/>